<evidence type="ECO:0000313" key="8">
    <source>
        <dbReference type="EMBL" id="BBY66339.1"/>
    </source>
</evidence>
<evidence type="ECO:0000259" key="7">
    <source>
        <dbReference type="PROSITE" id="PS50850"/>
    </source>
</evidence>
<feature type="transmembrane region" description="Helical" evidence="6">
    <location>
        <begin position="12"/>
        <end position="36"/>
    </location>
</feature>
<sequence>MLPPGIFAARNFAVGNLATMFLYAGVSLGQVLIALYLQETGRLSPAQAGLATLPVPILSLLLAARFGGLAGRYGPRRFMAVGPLIAAAGFVLMAVTTGDIWLQTVPGLVLFGIGLAVTVSPLTAAVLAAVDPGQSGIGSAINNAVARVAGLIAIACTAVIVGGAIDVGGFHRGTMVTAVLLLIAAAVSAVGIRDSVRERSAPSPAALAACQDRDGPPPATR</sequence>
<proteinExistence type="predicted"/>
<evidence type="ECO:0000256" key="5">
    <source>
        <dbReference type="SAM" id="MobiDB-lite"/>
    </source>
</evidence>
<dbReference type="InterPro" id="IPR011701">
    <property type="entry name" value="MFS"/>
</dbReference>
<accession>A0A7I7TD14</accession>
<evidence type="ECO:0000313" key="9">
    <source>
        <dbReference type="Proteomes" id="UP000467148"/>
    </source>
</evidence>
<dbReference type="Pfam" id="PF07690">
    <property type="entry name" value="MFS_1"/>
    <property type="match status" value="1"/>
</dbReference>
<comment type="subcellular location">
    <subcellularLocation>
        <location evidence="1">Cell membrane</location>
        <topology evidence="1">Multi-pass membrane protein</topology>
    </subcellularLocation>
</comment>
<protein>
    <recommendedName>
        <fullName evidence="7">Major facilitator superfamily (MFS) profile domain-containing protein</fullName>
    </recommendedName>
</protein>
<keyword evidence="2 6" id="KW-0812">Transmembrane</keyword>
<dbReference type="GO" id="GO:0005886">
    <property type="term" value="C:plasma membrane"/>
    <property type="evidence" value="ECO:0007669"/>
    <property type="project" value="UniProtKB-SubCell"/>
</dbReference>
<feature type="transmembrane region" description="Helical" evidence="6">
    <location>
        <begin position="48"/>
        <end position="66"/>
    </location>
</feature>
<dbReference type="KEGG" id="mhev:MHEL_45820"/>
<evidence type="ECO:0000256" key="3">
    <source>
        <dbReference type="ARBA" id="ARBA00022989"/>
    </source>
</evidence>
<feature type="transmembrane region" description="Helical" evidence="6">
    <location>
        <begin position="78"/>
        <end position="102"/>
    </location>
</feature>
<keyword evidence="9" id="KW-1185">Reference proteome</keyword>
<dbReference type="RefSeq" id="WP_345229379.1">
    <property type="nucleotide sequence ID" value="NZ_BAABEL010000023.1"/>
</dbReference>
<evidence type="ECO:0000256" key="6">
    <source>
        <dbReference type="SAM" id="Phobius"/>
    </source>
</evidence>
<evidence type="ECO:0000256" key="4">
    <source>
        <dbReference type="ARBA" id="ARBA00023136"/>
    </source>
</evidence>
<dbReference type="Proteomes" id="UP000467148">
    <property type="component" value="Chromosome"/>
</dbReference>
<feature type="domain" description="Major facilitator superfamily (MFS) profile" evidence="7">
    <location>
        <begin position="1"/>
        <end position="221"/>
    </location>
</feature>
<keyword evidence="4 6" id="KW-0472">Membrane</keyword>
<dbReference type="PANTHER" id="PTHR42718">
    <property type="entry name" value="MAJOR FACILITATOR SUPERFAMILY MULTIDRUG TRANSPORTER MFSC"/>
    <property type="match status" value="1"/>
</dbReference>
<organism evidence="8 9">
    <name type="scientific">Mycolicibacterium helvum</name>
    <dbReference type="NCBI Taxonomy" id="1534349"/>
    <lineage>
        <taxon>Bacteria</taxon>
        <taxon>Bacillati</taxon>
        <taxon>Actinomycetota</taxon>
        <taxon>Actinomycetes</taxon>
        <taxon>Mycobacteriales</taxon>
        <taxon>Mycobacteriaceae</taxon>
        <taxon>Mycolicibacterium</taxon>
    </lineage>
</organism>
<feature type="transmembrane region" description="Helical" evidence="6">
    <location>
        <begin position="144"/>
        <end position="165"/>
    </location>
</feature>
<evidence type="ECO:0000256" key="2">
    <source>
        <dbReference type="ARBA" id="ARBA00022692"/>
    </source>
</evidence>
<dbReference type="AlphaFoldDB" id="A0A7I7TD14"/>
<dbReference type="GO" id="GO:0022857">
    <property type="term" value="F:transmembrane transporter activity"/>
    <property type="evidence" value="ECO:0007669"/>
    <property type="project" value="InterPro"/>
</dbReference>
<feature type="transmembrane region" description="Helical" evidence="6">
    <location>
        <begin position="171"/>
        <end position="192"/>
    </location>
</feature>
<dbReference type="InterPro" id="IPR036259">
    <property type="entry name" value="MFS_trans_sf"/>
</dbReference>
<dbReference type="SUPFAM" id="SSF103473">
    <property type="entry name" value="MFS general substrate transporter"/>
    <property type="match status" value="1"/>
</dbReference>
<feature type="region of interest" description="Disordered" evidence="5">
    <location>
        <begin position="200"/>
        <end position="221"/>
    </location>
</feature>
<dbReference type="PANTHER" id="PTHR42718:SF42">
    <property type="entry name" value="EXPORT PROTEIN"/>
    <property type="match status" value="1"/>
</dbReference>
<dbReference type="EMBL" id="AP022596">
    <property type="protein sequence ID" value="BBY66339.1"/>
    <property type="molecule type" value="Genomic_DNA"/>
</dbReference>
<dbReference type="PROSITE" id="PS50850">
    <property type="entry name" value="MFS"/>
    <property type="match status" value="1"/>
</dbReference>
<dbReference type="Gene3D" id="1.20.1250.20">
    <property type="entry name" value="MFS general substrate transporter like domains"/>
    <property type="match status" value="1"/>
</dbReference>
<keyword evidence="3 6" id="KW-1133">Transmembrane helix</keyword>
<feature type="transmembrane region" description="Helical" evidence="6">
    <location>
        <begin position="108"/>
        <end position="132"/>
    </location>
</feature>
<name>A0A7I7TD14_9MYCO</name>
<gene>
    <name evidence="8" type="ORF">MHEL_45820</name>
</gene>
<evidence type="ECO:0000256" key="1">
    <source>
        <dbReference type="ARBA" id="ARBA00004651"/>
    </source>
</evidence>
<dbReference type="InterPro" id="IPR020846">
    <property type="entry name" value="MFS_dom"/>
</dbReference>
<reference evidence="8 9" key="1">
    <citation type="journal article" date="2019" name="Emerg. Microbes Infect.">
        <title>Comprehensive subspecies identification of 175 nontuberculous mycobacteria species based on 7547 genomic profiles.</title>
        <authorList>
            <person name="Matsumoto Y."/>
            <person name="Kinjo T."/>
            <person name="Motooka D."/>
            <person name="Nabeya D."/>
            <person name="Jung N."/>
            <person name="Uechi K."/>
            <person name="Horii T."/>
            <person name="Iida T."/>
            <person name="Fujita J."/>
            <person name="Nakamura S."/>
        </authorList>
    </citation>
    <scope>NUCLEOTIDE SEQUENCE [LARGE SCALE GENOMIC DNA]</scope>
    <source>
        <strain evidence="8 9">JCM 30396</strain>
    </source>
</reference>